<organism evidence="1 2">
    <name type="scientific">Tepidiforma thermophila (strain KCTC 52669 / CGMCC 1.13589 / G233)</name>
    <dbReference type="NCBI Taxonomy" id="2761530"/>
    <lineage>
        <taxon>Bacteria</taxon>
        <taxon>Bacillati</taxon>
        <taxon>Chloroflexota</taxon>
        <taxon>Tepidiformia</taxon>
        <taxon>Tepidiformales</taxon>
        <taxon>Tepidiformaceae</taxon>
        <taxon>Tepidiforma</taxon>
    </lineage>
</organism>
<keyword evidence="2" id="KW-1185">Reference proteome</keyword>
<reference evidence="1 2" key="1">
    <citation type="submission" date="2017-09" db="EMBL/GenBank/DDBJ databases">
        <title>Sequencing the genomes of two abundant thermophiles in Great Basin hot springs: Thermocrinis jamiesonii and novel Chloroflexi Thermoflexus hugenholtzii.</title>
        <authorList>
            <person name="Hedlund B."/>
        </authorList>
    </citation>
    <scope>NUCLEOTIDE SEQUENCE [LARGE SCALE GENOMIC DNA]</scope>
    <source>
        <strain evidence="1 2">G233</strain>
    </source>
</reference>
<accession>A0A2A9HDZ1</accession>
<dbReference type="SUPFAM" id="SSF159245">
    <property type="entry name" value="AttH-like"/>
    <property type="match status" value="1"/>
</dbReference>
<dbReference type="Proteomes" id="UP000223071">
    <property type="component" value="Unassembled WGS sequence"/>
</dbReference>
<proteinExistence type="predicted"/>
<evidence type="ECO:0000313" key="1">
    <source>
        <dbReference type="EMBL" id="PFG73019.1"/>
    </source>
</evidence>
<protein>
    <recommendedName>
        <fullName evidence="3">Carotenoid 1,2-hydratase</fullName>
    </recommendedName>
</protein>
<sequence>MAITPADDYLIHQTPCTIDRVFTSDRNFYDRYFFNGYSPDASVYFGVAMGQYPNLGITDAAFSIVVDGRQRVVRASKRLGPDRMAAAVGPIAVEVLRPLHDLRVTVAPNPYGIEADLVFHARSLPVEEPHFFRMAGNVPVMDYTRMTQHGGWSGTIRVDGREFTLDPATWWGSRDHSWGIRPVGGRDPRGAPPKQVPQFFWNWAPLNFPDLCTLYTVSESADGTRWHQSGVILTPYPDATLTEAAVDYRLTFKSGTRWLQSAVITLAPANGEPLEIAVEPLYPFLMKGLGYGEPTWGHGMWVGEDVVDGTEYILSQEQPLQNLHVQQVSRVRAGSREGLGVFELIVLGPHAPTGFKDLLDPAP</sequence>
<evidence type="ECO:0000313" key="2">
    <source>
        <dbReference type="Proteomes" id="UP000223071"/>
    </source>
</evidence>
<dbReference type="EMBL" id="PDJQ01000001">
    <property type="protein sequence ID" value="PFG73019.1"/>
    <property type="molecule type" value="Genomic_DNA"/>
</dbReference>
<dbReference type="RefSeq" id="WP_098502508.1">
    <property type="nucleotide sequence ID" value="NZ_PDJQ01000001.1"/>
</dbReference>
<name>A0A2A9HDZ1_TEPT2</name>
<comment type="caution">
    <text evidence="1">The sequence shown here is derived from an EMBL/GenBank/DDBJ whole genome shotgun (WGS) entry which is preliminary data.</text>
</comment>
<dbReference type="AlphaFoldDB" id="A0A2A9HDZ1"/>
<evidence type="ECO:0008006" key="3">
    <source>
        <dbReference type="Google" id="ProtNLM"/>
    </source>
</evidence>
<gene>
    <name evidence="1" type="ORF">A9A59_0212</name>
</gene>